<protein>
    <submittedName>
        <fullName evidence="1">Uncharacterized protein</fullName>
    </submittedName>
</protein>
<comment type="caution">
    <text evidence="1">The sequence shown here is derived from an EMBL/GenBank/DDBJ whole genome shotgun (WGS) entry which is preliminary data.</text>
</comment>
<name>A0A939H018_9BURK</name>
<reference evidence="1" key="1">
    <citation type="submission" date="2021-03" db="EMBL/GenBank/DDBJ databases">
        <title>Comamonas denitrificans.</title>
        <authorList>
            <person name="Finster K."/>
        </authorList>
    </citation>
    <scope>NUCLEOTIDE SEQUENCE</scope>
    <source>
        <strain evidence="1">MM2021_4</strain>
    </source>
</reference>
<dbReference type="Proteomes" id="UP000664731">
    <property type="component" value="Unassembled WGS sequence"/>
</dbReference>
<accession>A0A939H018</accession>
<organism evidence="1 2">
    <name type="scientific">Comamonas denitrificans</name>
    <dbReference type="NCBI Taxonomy" id="117506"/>
    <lineage>
        <taxon>Bacteria</taxon>
        <taxon>Pseudomonadati</taxon>
        <taxon>Pseudomonadota</taxon>
        <taxon>Betaproteobacteria</taxon>
        <taxon>Burkholderiales</taxon>
        <taxon>Comamonadaceae</taxon>
        <taxon>Comamonas</taxon>
    </lineage>
</organism>
<evidence type="ECO:0000313" key="2">
    <source>
        <dbReference type="Proteomes" id="UP000664731"/>
    </source>
</evidence>
<sequence length="157" mass="17377">MPVAFELLPGVTAVELARRRFLGRVLLARRTPASVSGFECCGVDMAVLHGWPLWLPGLSWQAIAQGLQPRDLDVPDPGGDGVCQTRQIVKTGAAYRLQRWITYCHLLHPLGQVLEVPQPGQRLVFDASFCRVVAGEVEITRGPDKLSGRHCPHLWLH</sequence>
<dbReference type="RefSeq" id="WP_207574951.1">
    <property type="nucleotide sequence ID" value="NZ_JAFNME010000010.1"/>
</dbReference>
<evidence type="ECO:0000313" key="1">
    <source>
        <dbReference type="EMBL" id="MBO1249428.1"/>
    </source>
</evidence>
<keyword evidence="2" id="KW-1185">Reference proteome</keyword>
<proteinExistence type="predicted"/>
<dbReference type="AlphaFoldDB" id="A0A939H018"/>
<dbReference type="EMBL" id="JAFNME010000010">
    <property type="protein sequence ID" value="MBO1249428.1"/>
    <property type="molecule type" value="Genomic_DNA"/>
</dbReference>
<gene>
    <name evidence="1" type="ORF">J1777_06195</name>
</gene>